<dbReference type="Gene3D" id="1.10.10.60">
    <property type="entry name" value="Homeodomain-like"/>
    <property type="match status" value="1"/>
</dbReference>
<evidence type="ECO:0000256" key="3">
    <source>
        <dbReference type="ARBA" id="ARBA00023163"/>
    </source>
</evidence>
<dbReference type="SMART" id="SM00342">
    <property type="entry name" value="HTH_ARAC"/>
    <property type="match status" value="1"/>
</dbReference>
<keyword evidence="3" id="KW-0804">Transcription</keyword>
<dbReference type="PROSITE" id="PS01124">
    <property type="entry name" value="HTH_ARAC_FAMILY_2"/>
    <property type="match status" value="1"/>
</dbReference>
<name>A0ABR8Z3V5_9MICO</name>
<evidence type="ECO:0000313" key="6">
    <source>
        <dbReference type="Proteomes" id="UP000661894"/>
    </source>
</evidence>
<evidence type="ECO:0000259" key="4">
    <source>
        <dbReference type="PROSITE" id="PS01124"/>
    </source>
</evidence>
<dbReference type="EMBL" id="JACSPO010000006">
    <property type="protein sequence ID" value="MBD8063003.1"/>
    <property type="molecule type" value="Genomic_DNA"/>
</dbReference>
<feature type="domain" description="HTH araC/xylS-type" evidence="4">
    <location>
        <begin position="178"/>
        <end position="267"/>
    </location>
</feature>
<evidence type="ECO:0000313" key="5">
    <source>
        <dbReference type="EMBL" id="MBD8063003.1"/>
    </source>
</evidence>
<keyword evidence="2" id="KW-0238">DNA-binding</keyword>
<sequence>MRGDDGGVSALVPHTVPAPLRPLVATAVGYRAPAYPARVHRGLPSRHLTLVVELLGPLTVRGLGETVSAHGVVGGLHTVPALIDASRPQEGVQYALGPLGARLLLGIPAGELRDHAVGLEEVLGPEAARLVERMAATPHWPARFRLLDEALLRRLAGSRWGTGWAGPAEVGEAWRLILASEGRLPVVDVAAAVGWGRRHLGEQLRRATGLTPKEAARVARFEHAQRLLRARRALADVAVEAGYADQAHLAREWRALTGASMTTWLREELPFVQDAAGPGGARSVS</sequence>
<dbReference type="Proteomes" id="UP000661894">
    <property type="component" value="Unassembled WGS sequence"/>
</dbReference>
<dbReference type="InterPro" id="IPR018060">
    <property type="entry name" value="HTH_AraC"/>
</dbReference>
<keyword evidence="6" id="KW-1185">Reference proteome</keyword>
<proteinExistence type="predicted"/>
<keyword evidence="1" id="KW-0805">Transcription regulation</keyword>
<evidence type="ECO:0000256" key="2">
    <source>
        <dbReference type="ARBA" id="ARBA00023125"/>
    </source>
</evidence>
<dbReference type="InterPro" id="IPR050204">
    <property type="entry name" value="AraC_XylS_family_regulators"/>
</dbReference>
<gene>
    <name evidence="5" type="ORF">H9624_11810</name>
</gene>
<accession>A0ABR8Z3V5</accession>
<dbReference type="PANTHER" id="PTHR46796">
    <property type="entry name" value="HTH-TYPE TRANSCRIPTIONAL ACTIVATOR RHAS-RELATED"/>
    <property type="match status" value="1"/>
</dbReference>
<reference evidence="5 6" key="1">
    <citation type="submission" date="2020-08" db="EMBL/GenBank/DDBJ databases">
        <title>A Genomic Blueprint of the Chicken Gut Microbiome.</title>
        <authorList>
            <person name="Gilroy R."/>
            <person name="Ravi A."/>
            <person name="Getino M."/>
            <person name="Pursley I."/>
            <person name="Horton D.L."/>
            <person name="Alikhan N.-F."/>
            <person name="Baker D."/>
            <person name="Gharbi K."/>
            <person name="Hall N."/>
            <person name="Watson M."/>
            <person name="Adriaenssens E.M."/>
            <person name="Foster-Nyarko E."/>
            <person name="Jarju S."/>
            <person name="Secka A."/>
            <person name="Antonio M."/>
            <person name="Oren A."/>
            <person name="Chaudhuri R."/>
            <person name="La Ragione R.M."/>
            <person name="Hildebrand F."/>
            <person name="Pallen M.J."/>
        </authorList>
    </citation>
    <scope>NUCLEOTIDE SEQUENCE [LARGE SCALE GENOMIC DNA]</scope>
    <source>
        <strain evidence="5 6">Sa1BUA1</strain>
    </source>
</reference>
<dbReference type="Pfam" id="PF12833">
    <property type="entry name" value="HTH_18"/>
    <property type="match status" value="1"/>
</dbReference>
<dbReference type="PANTHER" id="PTHR46796:SF15">
    <property type="entry name" value="BLL1074 PROTEIN"/>
    <property type="match status" value="1"/>
</dbReference>
<comment type="caution">
    <text evidence="5">The sequence shown here is derived from an EMBL/GenBank/DDBJ whole genome shotgun (WGS) entry which is preliminary data.</text>
</comment>
<protein>
    <submittedName>
        <fullName evidence="5">AraC family transcriptional regulator</fullName>
    </submittedName>
</protein>
<evidence type="ECO:0000256" key="1">
    <source>
        <dbReference type="ARBA" id="ARBA00023015"/>
    </source>
</evidence>
<organism evidence="5 6">
    <name type="scientific">Oceanitalea stevensii</name>
    <dbReference type="NCBI Taxonomy" id="2763072"/>
    <lineage>
        <taxon>Bacteria</taxon>
        <taxon>Bacillati</taxon>
        <taxon>Actinomycetota</taxon>
        <taxon>Actinomycetes</taxon>
        <taxon>Micrococcales</taxon>
        <taxon>Bogoriellaceae</taxon>
        <taxon>Georgenia</taxon>
    </lineage>
</organism>